<accession>A0A1I5K1Q4</accession>
<evidence type="ECO:0008006" key="3">
    <source>
        <dbReference type="Google" id="ProtNLM"/>
    </source>
</evidence>
<dbReference type="InterPro" id="IPR027417">
    <property type="entry name" value="P-loop_NTPase"/>
</dbReference>
<dbReference type="Gene3D" id="3.40.50.300">
    <property type="entry name" value="P-loop containing nucleotide triphosphate hydrolases"/>
    <property type="match status" value="1"/>
</dbReference>
<name>A0A1I5K1Q4_9GAMM</name>
<dbReference type="SUPFAM" id="SSF52540">
    <property type="entry name" value="P-loop containing nucleoside triphosphate hydrolases"/>
    <property type="match status" value="1"/>
</dbReference>
<protein>
    <recommendedName>
        <fullName evidence="3">G domain-containing protein</fullName>
    </recommendedName>
</protein>
<dbReference type="Proteomes" id="UP000182400">
    <property type="component" value="Unassembled WGS sequence"/>
</dbReference>
<reference evidence="1 2" key="1">
    <citation type="submission" date="2016-10" db="EMBL/GenBank/DDBJ databases">
        <authorList>
            <person name="de Groot N.N."/>
        </authorList>
    </citation>
    <scope>NUCLEOTIDE SEQUENCE [LARGE SCALE GENOMIC DNA]</scope>
    <source>
        <strain evidence="1 2">CCUG 59231</strain>
    </source>
</reference>
<sequence>MIAGIFKGVLGGLIKDLLKDAAKRTPSFVKSLKSWWYGKTIAIIGPTASGKNSMFSRIKKEQPPAEYIQTRGADEVGDFKFSWRLGDGSPVEFNCKKSINVGGEHDERDRVWAQACAGADVIFYLVDIKQLKEEPSSTLDRIRGDFRWMAEKFRDFKAGVVVQILMNKVDELDFTGSLEDQRQHILDVLKDESDRIHDIARKILGARSASIVGISPISMIDDYLFDVFFVDVLSTVFSKVNQK</sequence>
<evidence type="ECO:0000313" key="1">
    <source>
        <dbReference type="EMBL" id="SFO78938.1"/>
    </source>
</evidence>
<organism evidence="1 2">
    <name type="scientific">Ectopseudomonas composti</name>
    <dbReference type="NCBI Taxonomy" id="658457"/>
    <lineage>
        <taxon>Bacteria</taxon>
        <taxon>Pseudomonadati</taxon>
        <taxon>Pseudomonadota</taxon>
        <taxon>Gammaproteobacteria</taxon>
        <taxon>Pseudomonadales</taxon>
        <taxon>Pseudomonadaceae</taxon>
        <taxon>Ectopseudomonas</taxon>
    </lineage>
</organism>
<proteinExistence type="predicted"/>
<gene>
    <name evidence="1" type="ORF">SAMN05216601_10262</name>
</gene>
<dbReference type="AlphaFoldDB" id="A0A1I5K1Q4"/>
<dbReference type="STRING" id="658457.SAMN05216601_10262"/>
<dbReference type="EMBL" id="FOWP01000002">
    <property type="protein sequence ID" value="SFO78938.1"/>
    <property type="molecule type" value="Genomic_DNA"/>
</dbReference>
<evidence type="ECO:0000313" key="2">
    <source>
        <dbReference type="Proteomes" id="UP000182400"/>
    </source>
</evidence>